<keyword evidence="2 10" id="KW-0444">Lipid biosynthesis</keyword>
<evidence type="ECO:0000256" key="8">
    <source>
        <dbReference type="ARBA" id="ARBA00023209"/>
    </source>
</evidence>
<dbReference type="EMBL" id="DRTD01000028">
    <property type="protein sequence ID" value="HHE54221.1"/>
    <property type="molecule type" value="Genomic_DNA"/>
</dbReference>
<comment type="catalytic activity">
    <reaction evidence="10">
        <text>an acyl phosphate + sn-glycerol 3-phosphate = a 1-acyl-sn-glycero-3-phosphate + phosphate</text>
        <dbReference type="Rhea" id="RHEA:34075"/>
        <dbReference type="ChEBI" id="CHEBI:43474"/>
        <dbReference type="ChEBI" id="CHEBI:57597"/>
        <dbReference type="ChEBI" id="CHEBI:57970"/>
        <dbReference type="ChEBI" id="CHEBI:59918"/>
        <dbReference type="EC" id="2.3.1.275"/>
    </reaction>
</comment>
<gene>
    <name evidence="10 11" type="primary">plsY</name>
    <name evidence="11" type="ORF">ENL21_00435</name>
</gene>
<keyword evidence="8 10" id="KW-0594">Phospholipid biosynthesis</keyword>
<comment type="caution">
    <text evidence="11">The sequence shown here is derived from an EMBL/GenBank/DDBJ whole genome shotgun (WGS) entry which is preliminary data.</text>
</comment>
<dbReference type="NCBIfam" id="TIGR00023">
    <property type="entry name" value="glycerol-3-phosphate 1-O-acyltransferase PlsY"/>
    <property type="match status" value="1"/>
</dbReference>
<evidence type="ECO:0000256" key="9">
    <source>
        <dbReference type="ARBA" id="ARBA00023264"/>
    </source>
</evidence>
<evidence type="ECO:0000256" key="6">
    <source>
        <dbReference type="ARBA" id="ARBA00023098"/>
    </source>
</evidence>
<evidence type="ECO:0000256" key="2">
    <source>
        <dbReference type="ARBA" id="ARBA00022516"/>
    </source>
</evidence>
<keyword evidence="1 10" id="KW-1003">Cell membrane</keyword>
<dbReference type="HAMAP" id="MF_01043">
    <property type="entry name" value="PlsY"/>
    <property type="match status" value="1"/>
</dbReference>
<comment type="subunit">
    <text evidence="10">Probably interacts with PlsX.</text>
</comment>
<evidence type="ECO:0000256" key="10">
    <source>
        <dbReference type="HAMAP-Rule" id="MF_01043"/>
    </source>
</evidence>
<evidence type="ECO:0000256" key="3">
    <source>
        <dbReference type="ARBA" id="ARBA00022679"/>
    </source>
</evidence>
<organism evidence="11">
    <name type="scientific">Caldithrix abyssi</name>
    <dbReference type="NCBI Taxonomy" id="187145"/>
    <lineage>
        <taxon>Bacteria</taxon>
        <taxon>Pseudomonadati</taxon>
        <taxon>Calditrichota</taxon>
        <taxon>Calditrichia</taxon>
        <taxon>Calditrichales</taxon>
        <taxon>Calditrichaceae</taxon>
        <taxon>Caldithrix</taxon>
    </lineage>
</organism>
<feature type="transmembrane region" description="Helical" evidence="10">
    <location>
        <begin position="84"/>
        <end position="106"/>
    </location>
</feature>
<feature type="transmembrane region" description="Helical" evidence="10">
    <location>
        <begin position="146"/>
        <end position="166"/>
    </location>
</feature>
<evidence type="ECO:0000256" key="4">
    <source>
        <dbReference type="ARBA" id="ARBA00022692"/>
    </source>
</evidence>
<keyword evidence="4 10" id="KW-0812">Transmembrane</keyword>
<dbReference type="Proteomes" id="UP000886111">
    <property type="component" value="Unassembled WGS sequence"/>
</dbReference>
<comment type="similarity">
    <text evidence="10">Belongs to the PlsY family.</text>
</comment>
<name>A0A7V5LIA8_CALAY</name>
<keyword evidence="9 10" id="KW-1208">Phospholipid metabolism</keyword>
<feature type="transmembrane region" description="Helical" evidence="10">
    <location>
        <begin position="6"/>
        <end position="27"/>
    </location>
</feature>
<keyword evidence="7 10" id="KW-0472">Membrane</keyword>
<feature type="transmembrane region" description="Helical" evidence="10">
    <location>
        <begin position="118"/>
        <end position="140"/>
    </location>
</feature>
<feature type="transmembrane region" description="Helical" evidence="10">
    <location>
        <begin position="173"/>
        <end position="189"/>
    </location>
</feature>
<dbReference type="InterPro" id="IPR003811">
    <property type="entry name" value="G3P_acylTferase_PlsY"/>
</dbReference>
<keyword evidence="6 10" id="KW-0443">Lipid metabolism</keyword>
<evidence type="ECO:0000256" key="5">
    <source>
        <dbReference type="ARBA" id="ARBA00022989"/>
    </source>
</evidence>
<comment type="subcellular location">
    <subcellularLocation>
        <location evidence="10">Cell membrane</location>
        <topology evidence="10">Multi-pass membrane protein</topology>
    </subcellularLocation>
</comment>
<dbReference type="EC" id="2.3.1.275" evidence="10"/>
<dbReference type="Pfam" id="PF02660">
    <property type="entry name" value="G3P_acyltransf"/>
    <property type="match status" value="1"/>
</dbReference>
<dbReference type="AlphaFoldDB" id="A0A7V5LIA8"/>
<keyword evidence="11" id="KW-0012">Acyltransferase</keyword>
<dbReference type="PANTHER" id="PTHR30309">
    <property type="entry name" value="INNER MEMBRANE PROTEIN YGIH"/>
    <property type="match status" value="1"/>
</dbReference>
<comment type="pathway">
    <text evidence="10">Lipid metabolism; phospholipid metabolism.</text>
</comment>
<comment type="function">
    <text evidence="10">Catalyzes the transfer of an acyl group from acyl-phosphate (acyl-PO(4)) to glycerol-3-phosphate (G3P) to form lysophosphatidic acid (LPA). This enzyme utilizes acyl-phosphate as fatty acyl donor, but not acyl-CoA or acyl-ACP.</text>
</comment>
<dbReference type="GO" id="GO:0005886">
    <property type="term" value="C:plasma membrane"/>
    <property type="evidence" value="ECO:0007669"/>
    <property type="project" value="UniProtKB-SubCell"/>
</dbReference>
<evidence type="ECO:0000256" key="7">
    <source>
        <dbReference type="ARBA" id="ARBA00023136"/>
    </source>
</evidence>
<proteinExistence type="inferred from homology"/>
<dbReference type="GO" id="GO:0008654">
    <property type="term" value="P:phospholipid biosynthetic process"/>
    <property type="evidence" value="ECO:0007669"/>
    <property type="project" value="UniProtKB-UniRule"/>
</dbReference>
<dbReference type="SMART" id="SM01207">
    <property type="entry name" value="G3P_acyltransf"/>
    <property type="match status" value="1"/>
</dbReference>
<evidence type="ECO:0000313" key="11">
    <source>
        <dbReference type="EMBL" id="HHE54221.1"/>
    </source>
</evidence>
<dbReference type="UniPathway" id="UPA00085"/>
<accession>A0A7V5LIA8</accession>
<feature type="transmembrane region" description="Helical" evidence="10">
    <location>
        <begin position="48"/>
        <end position="72"/>
    </location>
</feature>
<keyword evidence="5 10" id="KW-1133">Transmembrane helix</keyword>
<sequence length="210" mass="22675">MLNLLILIVISYLMGSFPTAIIAGKLLKNIDIRDHGSGNAGATNVFRVLGWRAAIVVLLIDMIKGFVPVFFLAPALVTSAEQVIYFQLLAAIAAILGHIFTVFAGFKGGKGVGASAGAFLALAPLPLLLALLTFIIIVAWTHYVSLGSLLASLVFVVILVLQKFVFHMDIPNVLLIISGVIVALIWFAHRSNIKRLLQGNENRLEFKKKG</sequence>
<evidence type="ECO:0000256" key="1">
    <source>
        <dbReference type="ARBA" id="ARBA00022475"/>
    </source>
</evidence>
<dbReference type="PANTHER" id="PTHR30309:SF0">
    <property type="entry name" value="GLYCEROL-3-PHOSPHATE ACYLTRANSFERASE-RELATED"/>
    <property type="match status" value="1"/>
</dbReference>
<keyword evidence="3 10" id="KW-0808">Transferase</keyword>
<protein>
    <recommendedName>
        <fullName evidence="10">Glycerol-3-phosphate acyltransferase</fullName>
    </recommendedName>
    <alternativeName>
        <fullName evidence="10">Acyl-PO4 G3P acyltransferase</fullName>
    </alternativeName>
    <alternativeName>
        <fullName evidence="10">Acyl-phosphate--glycerol-3-phosphate acyltransferase</fullName>
    </alternativeName>
    <alternativeName>
        <fullName evidence="10">G3P acyltransferase</fullName>
        <shortName evidence="10">GPAT</shortName>
        <ecNumber evidence="10">2.3.1.275</ecNumber>
    </alternativeName>
    <alternativeName>
        <fullName evidence="10">Lysophosphatidic acid synthase</fullName>
        <shortName evidence="10">LPA synthase</shortName>
    </alternativeName>
</protein>
<reference evidence="11" key="1">
    <citation type="journal article" date="2020" name="mSystems">
        <title>Genome- and Community-Level Interaction Insights into Carbon Utilization and Element Cycling Functions of Hydrothermarchaeota in Hydrothermal Sediment.</title>
        <authorList>
            <person name="Zhou Z."/>
            <person name="Liu Y."/>
            <person name="Xu W."/>
            <person name="Pan J."/>
            <person name="Luo Z.H."/>
            <person name="Li M."/>
        </authorList>
    </citation>
    <scope>NUCLEOTIDE SEQUENCE [LARGE SCALE GENOMIC DNA]</scope>
    <source>
        <strain evidence="11">HyVt-76</strain>
    </source>
</reference>
<dbReference type="GO" id="GO:0043772">
    <property type="term" value="F:acyl-phosphate glycerol-3-phosphate acyltransferase activity"/>
    <property type="evidence" value="ECO:0007669"/>
    <property type="project" value="UniProtKB-UniRule"/>
</dbReference>